<dbReference type="InterPro" id="IPR009003">
    <property type="entry name" value="Peptidase_S1_PA"/>
</dbReference>
<reference evidence="1" key="1">
    <citation type="submission" date="2025-08" db="UniProtKB">
        <authorList>
            <consortium name="Ensembl"/>
        </authorList>
    </citation>
    <scope>IDENTIFICATION</scope>
</reference>
<keyword evidence="2" id="KW-1185">Reference proteome</keyword>
<proteinExistence type="predicted"/>
<evidence type="ECO:0000313" key="2">
    <source>
        <dbReference type="Proteomes" id="UP000472277"/>
    </source>
</evidence>
<dbReference type="PANTHER" id="PTHR14389:SF3">
    <property type="entry name" value="PROTEIN FAM111A-LIKE"/>
    <property type="match status" value="1"/>
</dbReference>
<dbReference type="GO" id="GO:0000785">
    <property type="term" value="C:chromatin"/>
    <property type="evidence" value="ECO:0007669"/>
    <property type="project" value="TreeGrafter"/>
</dbReference>
<dbReference type="Pfam" id="PF13365">
    <property type="entry name" value="Trypsin_2"/>
    <property type="match status" value="1"/>
</dbReference>
<dbReference type="GeneTree" id="ENSGT00390000005182"/>
<dbReference type="GO" id="GO:0006260">
    <property type="term" value="P:DNA replication"/>
    <property type="evidence" value="ECO:0007669"/>
    <property type="project" value="TreeGrafter"/>
</dbReference>
<evidence type="ECO:0000313" key="1">
    <source>
        <dbReference type="Ensembl" id="ENSSTUP00000053696.1"/>
    </source>
</evidence>
<reference evidence="1" key="2">
    <citation type="submission" date="2025-09" db="UniProtKB">
        <authorList>
            <consortium name="Ensembl"/>
        </authorList>
    </citation>
    <scope>IDENTIFICATION</scope>
</reference>
<accession>A0A674A5Z7</accession>
<dbReference type="Ensembl" id="ENSSTUT00000056129.1">
    <property type="protein sequence ID" value="ENSSTUP00000053696.1"/>
    <property type="gene ID" value="ENSSTUG00000022720.1"/>
</dbReference>
<dbReference type="GO" id="GO:0005634">
    <property type="term" value="C:nucleus"/>
    <property type="evidence" value="ECO:0007669"/>
    <property type="project" value="TreeGrafter"/>
</dbReference>
<dbReference type="AlphaFoldDB" id="A0A674A5Z7"/>
<organism evidence="1 2">
    <name type="scientific">Salmo trutta</name>
    <name type="common">Brown trout</name>
    <dbReference type="NCBI Taxonomy" id="8032"/>
    <lineage>
        <taxon>Eukaryota</taxon>
        <taxon>Metazoa</taxon>
        <taxon>Chordata</taxon>
        <taxon>Craniata</taxon>
        <taxon>Vertebrata</taxon>
        <taxon>Euteleostomi</taxon>
        <taxon>Actinopterygii</taxon>
        <taxon>Neopterygii</taxon>
        <taxon>Teleostei</taxon>
        <taxon>Protacanthopterygii</taxon>
        <taxon>Salmoniformes</taxon>
        <taxon>Salmonidae</taxon>
        <taxon>Salmoninae</taxon>
        <taxon>Salmo</taxon>
    </lineage>
</organism>
<dbReference type="InParanoid" id="A0A674A5Z7"/>
<evidence type="ECO:0008006" key="3">
    <source>
        <dbReference type="Google" id="ProtNLM"/>
    </source>
</evidence>
<dbReference type="OMA" id="HILVQAN"/>
<protein>
    <recommendedName>
        <fullName evidence="3">Serine protease</fullName>
    </recommendedName>
</protein>
<dbReference type="PANTHER" id="PTHR14389">
    <property type="entry name" value="SI:CH1073-475A24.1"/>
    <property type="match status" value="1"/>
</dbReference>
<name>A0A674A5Z7_SALTR</name>
<dbReference type="SUPFAM" id="SSF50494">
    <property type="entry name" value="Trypsin-like serine proteases"/>
    <property type="match status" value="1"/>
</dbReference>
<dbReference type="Proteomes" id="UP000472277">
    <property type="component" value="Unassembled WGS sequence"/>
</dbReference>
<sequence>MTQERQEIQANKKQKYIPMLDSREIQQILHNQFQCLLYHMKSRYPQEQSESEVIELMREEFGKKSEGFTEVYRLTELAEVTTSVCKVEHELIEGTGFLLFDNFILTNGHLFKDEGVLNGKTLSLPITVTFNFDTPHGSGQWKVNVKPEVVAIQYGVDRWKRQVDHAILELRTPLKGKKFPPGLLQKYGPVPQTGGIYIIGHPDGGFKKMDYTTIIEVEQRNAAGSKHLGENQSSIMLIKEIIGGNEFYEQIMQGKPDVLTYNTFCLYGASGSPVINPSHCQVINGIPVYGCQVIAMHTGGFSYKCKETHETQSVIEYAIPLRTILENVLVYLVETNNVQTLSRFTDVAMKNPHLFELIAILITELEATSPPEYTDILNGIWNTISQSGKRDEMQKLIIERSVGTSRIGLRF</sequence>